<dbReference type="InterPro" id="IPR029045">
    <property type="entry name" value="ClpP/crotonase-like_dom_sf"/>
</dbReference>
<dbReference type="GO" id="GO:0008236">
    <property type="term" value="F:serine-type peptidase activity"/>
    <property type="evidence" value="ECO:0007669"/>
    <property type="project" value="UniProtKB-KW"/>
</dbReference>
<evidence type="ECO:0000256" key="3">
    <source>
        <dbReference type="ARBA" id="ARBA00022801"/>
    </source>
</evidence>
<keyword evidence="3" id="KW-0378">Hydrolase</keyword>
<dbReference type="PANTHER" id="PTHR33209:SF1">
    <property type="entry name" value="PEPTIDASE S49 DOMAIN-CONTAINING PROTEIN"/>
    <property type="match status" value="1"/>
</dbReference>
<gene>
    <name evidence="6" type="ORF">S12H4_52457</name>
</gene>
<keyword evidence="4" id="KW-0720">Serine protease</keyword>
<dbReference type="InterPro" id="IPR047272">
    <property type="entry name" value="S49_SppA_C"/>
</dbReference>
<dbReference type="PANTHER" id="PTHR33209">
    <property type="entry name" value="PROTEASE 4"/>
    <property type="match status" value="1"/>
</dbReference>
<evidence type="ECO:0000256" key="1">
    <source>
        <dbReference type="ARBA" id="ARBA00008683"/>
    </source>
</evidence>
<dbReference type="CDD" id="cd07023">
    <property type="entry name" value="S49_Sppa_N_C"/>
    <property type="match status" value="1"/>
</dbReference>
<dbReference type="GO" id="GO:0006508">
    <property type="term" value="P:proteolysis"/>
    <property type="evidence" value="ECO:0007669"/>
    <property type="project" value="UniProtKB-KW"/>
</dbReference>
<sequence length="197" mass="22118">YIVAPADTIVAFPTTITGSIGVFGIIPNTQKFFNDKLGITFDVAKTNKHSDFGSMYRPLNEAEKDFLQQSVEKTYDIFISHVAEGRNITKEAVDSIGQGRVWSGENAKDIGLIDVFGGMNRAIEIAAEMANLEQYRIVSLPRQIDPFQKLLKDLTGDIKSGILQSELGESYRHYRNLKEIIHAEGIQMRLPYSIEIY</sequence>
<dbReference type="AlphaFoldDB" id="X1V6V5"/>
<protein>
    <recommendedName>
        <fullName evidence="5">Peptidase S49 domain-containing protein</fullName>
    </recommendedName>
</protein>
<name>X1V6V5_9ZZZZ</name>
<reference evidence="6" key="1">
    <citation type="journal article" date="2014" name="Front. Microbiol.">
        <title>High frequency of phylogenetically diverse reductive dehalogenase-homologous genes in deep subseafloor sedimentary metagenomes.</title>
        <authorList>
            <person name="Kawai M."/>
            <person name="Futagami T."/>
            <person name="Toyoda A."/>
            <person name="Takaki Y."/>
            <person name="Nishi S."/>
            <person name="Hori S."/>
            <person name="Arai W."/>
            <person name="Tsubouchi T."/>
            <person name="Morono Y."/>
            <person name="Uchiyama I."/>
            <person name="Ito T."/>
            <person name="Fujiyama A."/>
            <person name="Inagaki F."/>
            <person name="Takami H."/>
        </authorList>
    </citation>
    <scope>NUCLEOTIDE SEQUENCE</scope>
    <source>
        <strain evidence="6">Expedition CK06-06</strain>
    </source>
</reference>
<dbReference type="EMBL" id="BARW01033284">
    <property type="protein sequence ID" value="GAJ08111.1"/>
    <property type="molecule type" value="Genomic_DNA"/>
</dbReference>
<evidence type="ECO:0000256" key="2">
    <source>
        <dbReference type="ARBA" id="ARBA00022670"/>
    </source>
</evidence>
<dbReference type="SUPFAM" id="SSF52096">
    <property type="entry name" value="ClpP/crotonase"/>
    <property type="match status" value="1"/>
</dbReference>
<dbReference type="Pfam" id="PF01343">
    <property type="entry name" value="Peptidase_S49"/>
    <property type="match status" value="1"/>
</dbReference>
<dbReference type="InterPro" id="IPR002142">
    <property type="entry name" value="Peptidase_S49"/>
</dbReference>
<proteinExistence type="inferred from homology"/>
<evidence type="ECO:0000313" key="6">
    <source>
        <dbReference type="EMBL" id="GAJ08111.1"/>
    </source>
</evidence>
<feature type="non-terminal residue" evidence="6">
    <location>
        <position position="1"/>
    </location>
</feature>
<keyword evidence="2" id="KW-0645">Protease</keyword>
<evidence type="ECO:0000256" key="4">
    <source>
        <dbReference type="ARBA" id="ARBA00022825"/>
    </source>
</evidence>
<organism evidence="6">
    <name type="scientific">marine sediment metagenome</name>
    <dbReference type="NCBI Taxonomy" id="412755"/>
    <lineage>
        <taxon>unclassified sequences</taxon>
        <taxon>metagenomes</taxon>
        <taxon>ecological metagenomes</taxon>
    </lineage>
</organism>
<dbReference type="Gene3D" id="3.40.1750.10">
    <property type="entry name" value="peptide peptidase (sppa) like domain"/>
    <property type="match status" value="1"/>
</dbReference>
<feature type="domain" description="Peptidase S49" evidence="5">
    <location>
        <begin position="1"/>
        <end position="132"/>
    </location>
</feature>
<evidence type="ECO:0000259" key="5">
    <source>
        <dbReference type="Pfam" id="PF01343"/>
    </source>
</evidence>
<accession>X1V6V5</accession>
<comment type="caution">
    <text evidence="6">The sequence shown here is derived from an EMBL/GenBank/DDBJ whole genome shotgun (WGS) entry which is preliminary data.</text>
</comment>
<comment type="similarity">
    <text evidence="1">Belongs to the peptidase S49 family.</text>
</comment>